<protein>
    <submittedName>
        <fullName evidence="2">VOC family protein</fullName>
    </submittedName>
</protein>
<sequence length="118" mass="12792">MDNTVTWFEVATDDPEGAERFYGELFGWSFDKGGDGPLDYRLINYPGGQSGGGLFNTKGDLPAHAVFHVQVADVEASCAKSESLGGKVVMKMIGEDAGTDFAYLRDVSGSLFGIFRRR</sequence>
<name>A0ABV5I7B4_9ACTN</name>
<dbReference type="InterPro" id="IPR041581">
    <property type="entry name" value="Glyoxalase_6"/>
</dbReference>
<dbReference type="Proteomes" id="UP001589647">
    <property type="component" value="Unassembled WGS sequence"/>
</dbReference>
<dbReference type="CDD" id="cd07247">
    <property type="entry name" value="SgaA_N_like"/>
    <property type="match status" value="1"/>
</dbReference>
<dbReference type="PANTHER" id="PTHR33993">
    <property type="entry name" value="GLYOXALASE-RELATED"/>
    <property type="match status" value="1"/>
</dbReference>
<comment type="caution">
    <text evidence="2">The sequence shown here is derived from an EMBL/GenBank/DDBJ whole genome shotgun (WGS) entry which is preliminary data.</text>
</comment>
<proteinExistence type="predicted"/>
<evidence type="ECO:0000259" key="1">
    <source>
        <dbReference type="PROSITE" id="PS51819"/>
    </source>
</evidence>
<dbReference type="InterPro" id="IPR037523">
    <property type="entry name" value="VOC_core"/>
</dbReference>
<feature type="domain" description="VOC" evidence="1">
    <location>
        <begin position="4"/>
        <end position="117"/>
    </location>
</feature>
<gene>
    <name evidence="2" type="ORF">ACFFV7_04050</name>
</gene>
<dbReference type="Gene3D" id="3.10.180.10">
    <property type="entry name" value="2,3-Dihydroxybiphenyl 1,2-Dioxygenase, domain 1"/>
    <property type="match status" value="1"/>
</dbReference>
<dbReference type="EMBL" id="JBHMEI010000002">
    <property type="protein sequence ID" value="MFB9200356.1"/>
    <property type="molecule type" value="Genomic_DNA"/>
</dbReference>
<organism evidence="2 3">
    <name type="scientific">Nonomuraea spiralis</name>
    <dbReference type="NCBI Taxonomy" id="46182"/>
    <lineage>
        <taxon>Bacteria</taxon>
        <taxon>Bacillati</taxon>
        <taxon>Actinomycetota</taxon>
        <taxon>Actinomycetes</taxon>
        <taxon>Streptosporangiales</taxon>
        <taxon>Streptosporangiaceae</taxon>
        <taxon>Nonomuraea</taxon>
    </lineage>
</organism>
<dbReference type="SUPFAM" id="SSF54593">
    <property type="entry name" value="Glyoxalase/Bleomycin resistance protein/Dihydroxybiphenyl dioxygenase"/>
    <property type="match status" value="1"/>
</dbReference>
<evidence type="ECO:0000313" key="3">
    <source>
        <dbReference type="Proteomes" id="UP001589647"/>
    </source>
</evidence>
<dbReference type="PROSITE" id="PS51819">
    <property type="entry name" value="VOC"/>
    <property type="match status" value="1"/>
</dbReference>
<dbReference type="Pfam" id="PF18029">
    <property type="entry name" value="Glyoxalase_6"/>
    <property type="match status" value="1"/>
</dbReference>
<evidence type="ECO:0000313" key="2">
    <source>
        <dbReference type="EMBL" id="MFB9200356.1"/>
    </source>
</evidence>
<dbReference type="InterPro" id="IPR029068">
    <property type="entry name" value="Glyas_Bleomycin-R_OHBP_Dase"/>
</dbReference>
<keyword evidence="3" id="KW-1185">Reference proteome</keyword>
<dbReference type="InterPro" id="IPR052164">
    <property type="entry name" value="Anthracycline_SecMetBiosynth"/>
</dbReference>
<dbReference type="RefSeq" id="WP_125639889.1">
    <property type="nucleotide sequence ID" value="NZ_BMRC01000014.1"/>
</dbReference>
<reference evidence="2 3" key="1">
    <citation type="submission" date="2024-09" db="EMBL/GenBank/DDBJ databases">
        <authorList>
            <person name="Sun Q."/>
            <person name="Mori K."/>
        </authorList>
    </citation>
    <scope>NUCLEOTIDE SEQUENCE [LARGE SCALE GENOMIC DNA]</scope>
    <source>
        <strain evidence="2 3">CCM 3426</strain>
    </source>
</reference>
<accession>A0ABV5I7B4</accession>